<keyword evidence="4" id="KW-1185">Reference proteome</keyword>
<keyword evidence="1" id="KW-0472">Membrane</keyword>
<dbReference type="OrthoDB" id="5125976at2"/>
<feature type="signal peptide" evidence="2">
    <location>
        <begin position="1"/>
        <end position="29"/>
    </location>
</feature>
<sequence>MRRRWVGTAAFATVALSAIGLAAGGAAHAAPPEPTVFLLEFDLLEQGVPQTRSDDFSLGREAQLTGFSWLEREGVMQDVDLRIEVCASSGVCVDPQNLAGPVTFAAGATTVTVTATLTAPPGEDPTGSVLGRLTFTADDRLGATGVDVGAAVMWAAAVLMVGFLLIALVRSRRFADRADADAP</sequence>
<feature type="chain" id="PRO_5017285147" evidence="2">
    <location>
        <begin position="30"/>
        <end position="183"/>
    </location>
</feature>
<dbReference type="EMBL" id="CP032630">
    <property type="protein sequence ID" value="AYF98800.1"/>
    <property type="molecule type" value="Genomic_DNA"/>
</dbReference>
<proteinExistence type="predicted"/>
<keyword evidence="1" id="KW-0812">Transmembrane</keyword>
<feature type="transmembrane region" description="Helical" evidence="1">
    <location>
        <begin position="148"/>
        <end position="169"/>
    </location>
</feature>
<evidence type="ECO:0000256" key="2">
    <source>
        <dbReference type="SAM" id="SignalP"/>
    </source>
</evidence>
<reference evidence="4" key="1">
    <citation type="submission" date="2018-09" db="EMBL/GenBank/DDBJ databases">
        <title>Genome sequencing of strain 2DFWR-13.</title>
        <authorList>
            <person name="Heo J."/>
            <person name="Kim S.-J."/>
            <person name="Kwon S.-W."/>
        </authorList>
    </citation>
    <scope>NUCLEOTIDE SEQUENCE [LARGE SCALE GENOMIC DNA]</scope>
    <source>
        <strain evidence="4">2DFWR-13</strain>
    </source>
</reference>
<keyword evidence="1" id="KW-1133">Transmembrane helix</keyword>
<protein>
    <submittedName>
        <fullName evidence="3">Uncharacterized protein</fullName>
    </submittedName>
</protein>
<dbReference type="RefSeq" id="WP_120763169.1">
    <property type="nucleotide sequence ID" value="NZ_CP032630.1"/>
</dbReference>
<accession>A0A387BJU2</accession>
<keyword evidence="2" id="KW-0732">Signal</keyword>
<evidence type="ECO:0000313" key="4">
    <source>
        <dbReference type="Proteomes" id="UP000278886"/>
    </source>
</evidence>
<dbReference type="Proteomes" id="UP000278886">
    <property type="component" value="Chromosome"/>
</dbReference>
<evidence type="ECO:0000313" key="3">
    <source>
        <dbReference type="EMBL" id="AYF98800.1"/>
    </source>
</evidence>
<dbReference type="KEGG" id="lyd:D7I47_11425"/>
<name>A0A387BJU2_9MICO</name>
<organism evidence="3 4">
    <name type="scientific">Protaetiibacter intestinalis</name>
    <dbReference type="NCBI Taxonomy" id="2419774"/>
    <lineage>
        <taxon>Bacteria</taxon>
        <taxon>Bacillati</taxon>
        <taxon>Actinomycetota</taxon>
        <taxon>Actinomycetes</taxon>
        <taxon>Micrococcales</taxon>
        <taxon>Microbacteriaceae</taxon>
        <taxon>Protaetiibacter</taxon>
    </lineage>
</organism>
<dbReference type="AlphaFoldDB" id="A0A387BJU2"/>
<gene>
    <name evidence="3" type="ORF">D7I47_11425</name>
</gene>
<evidence type="ECO:0000256" key="1">
    <source>
        <dbReference type="SAM" id="Phobius"/>
    </source>
</evidence>